<sequence>MPKFDSAEAPPGKSAPEKKYPFGRAAPPTAPGSTTTAPSEA</sequence>
<feature type="region of interest" description="Disordered" evidence="1">
    <location>
        <begin position="1"/>
        <end position="41"/>
    </location>
</feature>
<dbReference type="RefSeq" id="WP_275413313.1">
    <property type="nucleotide sequence ID" value="NZ_BOMT01000081.1"/>
</dbReference>
<evidence type="ECO:0000313" key="2">
    <source>
        <dbReference type="EMBL" id="SFF67014.1"/>
    </source>
</evidence>
<name>A0A1I2KJ77_9ACTN</name>
<dbReference type="STRING" id="35752.SAMN05421541_11769"/>
<proteinExistence type="predicted"/>
<accession>A0A1I2KJ77</accession>
<dbReference type="EMBL" id="FONV01000017">
    <property type="protein sequence ID" value="SFF67014.1"/>
    <property type="molecule type" value="Genomic_DNA"/>
</dbReference>
<evidence type="ECO:0000313" key="3">
    <source>
        <dbReference type="Proteomes" id="UP000199645"/>
    </source>
</evidence>
<dbReference type="AlphaFoldDB" id="A0A1I2KJ77"/>
<organism evidence="2 3">
    <name type="scientific">Actinoplanes philippinensis</name>
    <dbReference type="NCBI Taxonomy" id="35752"/>
    <lineage>
        <taxon>Bacteria</taxon>
        <taxon>Bacillati</taxon>
        <taxon>Actinomycetota</taxon>
        <taxon>Actinomycetes</taxon>
        <taxon>Micromonosporales</taxon>
        <taxon>Micromonosporaceae</taxon>
        <taxon>Actinoplanes</taxon>
    </lineage>
</organism>
<keyword evidence="3" id="KW-1185">Reference proteome</keyword>
<feature type="compositionally biased region" description="Low complexity" evidence="1">
    <location>
        <begin position="25"/>
        <end position="41"/>
    </location>
</feature>
<gene>
    <name evidence="2" type="ORF">SAMN05421541_11769</name>
</gene>
<protein>
    <submittedName>
        <fullName evidence="2">Uncharacterized protein</fullName>
    </submittedName>
</protein>
<dbReference type="Proteomes" id="UP000199645">
    <property type="component" value="Unassembled WGS sequence"/>
</dbReference>
<reference evidence="2 3" key="1">
    <citation type="submission" date="2016-10" db="EMBL/GenBank/DDBJ databases">
        <authorList>
            <person name="de Groot N.N."/>
        </authorList>
    </citation>
    <scope>NUCLEOTIDE SEQUENCE [LARGE SCALE GENOMIC DNA]</scope>
    <source>
        <strain evidence="2 3">DSM 43019</strain>
    </source>
</reference>
<evidence type="ECO:0000256" key="1">
    <source>
        <dbReference type="SAM" id="MobiDB-lite"/>
    </source>
</evidence>